<evidence type="ECO:0000313" key="4">
    <source>
        <dbReference type="Proteomes" id="UP000509594"/>
    </source>
</evidence>
<dbReference type="InterPro" id="IPR004365">
    <property type="entry name" value="NA-bd_OB_tRNA"/>
</dbReference>
<proteinExistence type="predicted"/>
<dbReference type="KEGG" id="mzi:HWN40_08605"/>
<evidence type="ECO:0000313" key="3">
    <source>
        <dbReference type="EMBL" id="QLC50297.1"/>
    </source>
</evidence>
<name>A0A7D5E9A3_9EURY</name>
<feature type="domain" description="OB" evidence="2">
    <location>
        <begin position="47"/>
        <end position="118"/>
    </location>
</feature>
<evidence type="ECO:0000256" key="1">
    <source>
        <dbReference type="SAM" id="Phobius"/>
    </source>
</evidence>
<dbReference type="GeneID" id="55821730"/>
<keyword evidence="1" id="KW-1133">Transmembrane helix</keyword>
<dbReference type="Proteomes" id="UP000509594">
    <property type="component" value="Chromosome"/>
</dbReference>
<keyword evidence="1" id="KW-0472">Membrane</keyword>
<dbReference type="OrthoDB" id="92368at2157"/>
<keyword evidence="4" id="KW-1185">Reference proteome</keyword>
<dbReference type="AlphaFoldDB" id="A0A7D5E9A3"/>
<feature type="transmembrane region" description="Helical" evidence="1">
    <location>
        <begin position="7"/>
        <end position="26"/>
    </location>
</feature>
<keyword evidence="1" id="KW-0812">Transmembrane</keyword>
<accession>A0A7D5E9A3</accession>
<evidence type="ECO:0000259" key="2">
    <source>
        <dbReference type="Pfam" id="PF01336"/>
    </source>
</evidence>
<protein>
    <submittedName>
        <fullName evidence="3">Nucleotide-binding protein</fullName>
    </submittedName>
</protein>
<dbReference type="GO" id="GO:0003676">
    <property type="term" value="F:nucleic acid binding"/>
    <property type="evidence" value="ECO:0007669"/>
    <property type="project" value="InterPro"/>
</dbReference>
<dbReference type="EMBL" id="CP058215">
    <property type="protein sequence ID" value="QLC50297.1"/>
    <property type="molecule type" value="Genomic_DNA"/>
</dbReference>
<gene>
    <name evidence="3" type="ORF">HWN40_08605</name>
</gene>
<organism evidence="3 4">
    <name type="scientific">Methanolobus zinderi</name>
    <dbReference type="NCBI Taxonomy" id="536044"/>
    <lineage>
        <taxon>Archaea</taxon>
        <taxon>Methanobacteriati</taxon>
        <taxon>Methanobacteriota</taxon>
        <taxon>Stenosarchaea group</taxon>
        <taxon>Methanomicrobia</taxon>
        <taxon>Methanosarcinales</taxon>
        <taxon>Methanosarcinaceae</taxon>
        <taxon>Methanolobus</taxon>
    </lineage>
</organism>
<sequence length="129" mass="14035">MEREEKVVVILLIMVFLSLSIAYVFFFSENVPDTAEFSSSSQIGDKVMLEGTVVSKRFTYTGDHLLLTVDSGSDIVSVFIPSDNGAMNAGSRINEDDTVSLSGVVDEYNGEIEIVIRDENDITVVSAAT</sequence>
<dbReference type="Pfam" id="PF01336">
    <property type="entry name" value="tRNA_anti-codon"/>
    <property type="match status" value="1"/>
</dbReference>
<dbReference type="RefSeq" id="WP_176965353.1">
    <property type="nucleotide sequence ID" value="NZ_CP058215.1"/>
</dbReference>
<reference evidence="3 4" key="1">
    <citation type="submission" date="2020-06" db="EMBL/GenBank/DDBJ databases">
        <title>Methanolobus halotolerans sp. nov., isolated from a saline lake Tus in Siberia.</title>
        <authorList>
            <person name="Shen Y."/>
            <person name="Chen S.-C."/>
            <person name="Lai M.-C."/>
            <person name="Huang H.-H."/>
            <person name="Chiu H.-H."/>
            <person name="Tang S.-L."/>
            <person name="Rogozin D.Y."/>
            <person name="Degermendzhy A.G."/>
        </authorList>
    </citation>
    <scope>NUCLEOTIDE SEQUENCE [LARGE SCALE GENOMIC DNA]</scope>
    <source>
        <strain evidence="3 4">DSM 21339</strain>
    </source>
</reference>